<dbReference type="OrthoDB" id="1893551at2759"/>
<keyword evidence="2" id="KW-0040">ANK repeat</keyword>
<proteinExistence type="predicted"/>
<dbReference type="PANTHER" id="PTHR24198:SF165">
    <property type="entry name" value="ANKYRIN REPEAT-CONTAINING PROTEIN-RELATED"/>
    <property type="match status" value="1"/>
</dbReference>
<evidence type="ECO:0000313" key="4">
    <source>
        <dbReference type="Proteomes" id="UP000215902"/>
    </source>
</evidence>
<dbReference type="STRING" id="282301.A0A267DIH0"/>
<dbReference type="Gene3D" id="1.25.40.20">
    <property type="entry name" value="Ankyrin repeat-containing domain"/>
    <property type="match status" value="2"/>
</dbReference>
<evidence type="ECO:0000256" key="1">
    <source>
        <dbReference type="ARBA" id="ARBA00022737"/>
    </source>
</evidence>
<keyword evidence="4" id="KW-1185">Reference proteome</keyword>
<protein>
    <submittedName>
        <fullName evidence="3">Uncharacterized protein</fullName>
    </submittedName>
</protein>
<dbReference type="AlphaFoldDB" id="A0A267DIH0"/>
<dbReference type="PANTHER" id="PTHR24198">
    <property type="entry name" value="ANKYRIN REPEAT AND PROTEIN KINASE DOMAIN-CONTAINING PROTEIN"/>
    <property type="match status" value="1"/>
</dbReference>
<dbReference type="InterPro" id="IPR036770">
    <property type="entry name" value="Ankyrin_rpt-contain_sf"/>
</dbReference>
<dbReference type="SUPFAM" id="SSF48403">
    <property type="entry name" value="Ankyrin repeat"/>
    <property type="match status" value="2"/>
</dbReference>
<evidence type="ECO:0000313" key="3">
    <source>
        <dbReference type="EMBL" id="PAA49061.1"/>
    </source>
</evidence>
<comment type="caution">
    <text evidence="3">The sequence shown here is derived from an EMBL/GenBank/DDBJ whole genome shotgun (WGS) entry which is preliminary data.</text>
</comment>
<dbReference type="SMART" id="SM00248">
    <property type="entry name" value="ANK"/>
    <property type="match status" value="6"/>
</dbReference>
<dbReference type="Proteomes" id="UP000215902">
    <property type="component" value="Unassembled WGS sequence"/>
</dbReference>
<feature type="non-terminal residue" evidence="3">
    <location>
        <position position="1"/>
    </location>
</feature>
<sequence length="461" mass="49834">IIHYISFSSPGSSTWLCQAMATADHLRAALEADDRECLLRQCGQLDVNLTLTSNGYEATVAHHVASKPHGLDCLKRLVDKLGAACLTTEVDDGGDLPLHVAALRQDEKSMEFIRNSAGPECFELTGQFNRTIVHMAAQNEHSSSALMWLVKQIGPDCLNVLDSDGNTPVHLAAWKQDEASMRFIKEQLGTDCFVQRGEMQRTAVHMSALNVASNSAFKWLVCECGPGSLTEKDTESNTPVHLAALRQGEDSMQFINAQVGSQVFLIEGNNGGTSVNFAAENCISKSALAWCARELDPKCLLVKDSFGRMPIHLAALHQDEHSMQLLVSSLGRDCLTLPGEMQRTAVHYAALNSSSISALRWIVGQLGTDCLKLTDSEGSMALHLAAQVQGVDSLSLILDSLGADAFKLEGLNGLRMAHYAAANSQKQELLAWIASEIGPDSLHEPDALGRTAIELAAEDDE</sequence>
<dbReference type="InterPro" id="IPR002110">
    <property type="entry name" value="Ankyrin_rpt"/>
</dbReference>
<reference evidence="3 4" key="1">
    <citation type="submission" date="2017-06" db="EMBL/GenBank/DDBJ databases">
        <title>A platform for efficient transgenesis in Macrostomum lignano, a flatworm model organism for stem cell research.</title>
        <authorList>
            <person name="Berezikov E."/>
        </authorList>
    </citation>
    <scope>NUCLEOTIDE SEQUENCE [LARGE SCALE GENOMIC DNA]</scope>
    <source>
        <strain evidence="3">DV1</strain>
        <tissue evidence="3">Whole organism</tissue>
    </source>
</reference>
<gene>
    <name evidence="3" type="ORF">BOX15_Mlig023503g3</name>
</gene>
<name>A0A267DIH0_9PLAT</name>
<evidence type="ECO:0000256" key="2">
    <source>
        <dbReference type="ARBA" id="ARBA00023043"/>
    </source>
</evidence>
<organism evidence="3 4">
    <name type="scientific">Macrostomum lignano</name>
    <dbReference type="NCBI Taxonomy" id="282301"/>
    <lineage>
        <taxon>Eukaryota</taxon>
        <taxon>Metazoa</taxon>
        <taxon>Spiralia</taxon>
        <taxon>Lophotrochozoa</taxon>
        <taxon>Platyhelminthes</taxon>
        <taxon>Rhabditophora</taxon>
        <taxon>Macrostomorpha</taxon>
        <taxon>Macrostomida</taxon>
        <taxon>Macrostomidae</taxon>
        <taxon>Macrostomum</taxon>
    </lineage>
</organism>
<dbReference type="EMBL" id="NIVC01003987">
    <property type="protein sequence ID" value="PAA49061.1"/>
    <property type="molecule type" value="Genomic_DNA"/>
</dbReference>
<keyword evidence="1" id="KW-0677">Repeat</keyword>
<accession>A0A267DIH0</accession>